<dbReference type="AlphaFoldDB" id="A0A2K8KI00"/>
<sequence length="287" mass="32458">MHLGVHLTDDKKARTCLRANKPMLEAAGILVPRASSYLNLMRGAAGQVVTGAEIPDFDEKLRASVEATDSTQRLVLSAPGLLAKQHEAVEGNMFYPGARARISAFRKLLQDHEVEIFMAIRNPASFVPALLQDMKEGERAELMQGLKGAELRWSHLIAEMRETWPEAPITLWCDEDTPFIWHRLLRLISGYEPETEFENSFDWFETAMIDGGAQKLAAYLDAMPPVDEAHRQQVISAFLEKFCDPDKLEIDFSLTGWDETQIDVISQLYEDDIELIRTMEGVRLLQP</sequence>
<gene>
    <name evidence="1" type="ORF">BG454_17560</name>
</gene>
<dbReference type="EMBL" id="CP024899">
    <property type="protein sequence ID" value="ATX67395.1"/>
    <property type="molecule type" value="Genomic_DNA"/>
</dbReference>
<name>A0A2K8KI00_9RHOB</name>
<dbReference type="Proteomes" id="UP000228948">
    <property type="component" value="Chromosome"/>
</dbReference>
<dbReference type="KEGG" id="rbg:BG454_17560"/>
<evidence type="ECO:0000313" key="1">
    <source>
        <dbReference type="EMBL" id="ATX67395.1"/>
    </source>
</evidence>
<evidence type="ECO:0000313" key="2">
    <source>
        <dbReference type="Proteomes" id="UP000228948"/>
    </source>
</evidence>
<keyword evidence="2" id="KW-1185">Reference proteome</keyword>
<dbReference type="STRING" id="441209.GCA_001870665_03299"/>
<accession>A0A2K8KI00</accession>
<protein>
    <recommendedName>
        <fullName evidence="3">Sulfotransferase family protein</fullName>
    </recommendedName>
</protein>
<proteinExistence type="predicted"/>
<organism evidence="1 2">
    <name type="scientific">Roseinatronobacter bogoriensis subsp. barguzinensis</name>
    <dbReference type="NCBI Taxonomy" id="441209"/>
    <lineage>
        <taxon>Bacteria</taxon>
        <taxon>Pseudomonadati</taxon>
        <taxon>Pseudomonadota</taxon>
        <taxon>Alphaproteobacteria</taxon>
        <taxon>Rhodobacterales</taxon>
        <taxon>Paracoccaceae</taxon>
        <taxon>Roseinatronobacter</taxon>
    </lineage>
</organism>
<reference evidence="1 2" key="1">
    <citation type="submission" date="2017-11" db="EMBL/GenBank/DDBJ databases">
        <title>Revised Sequence and Annotation of the Rhodobaca barguzinensis strain alga05 Genome.</title>
        <authorList>
            <person name="Kopejtka K."/>
            <person name="Tomasch J.M."/>
            <person name="Bunk B."/>
            <person name="Koblizek M."/>
        </authorList>
    </citation>
    <scope>NUCLEOTIDE SEQUENCE [LARGE SCALE GENOMIC DNA]</scope>
    <source>
        <strain evidence="2">alga05</strain>
    </source>
</reference>
<evidence type="ECO:0008006" key="3">
    <source>
        <dbReference type="Google" id="ProtNLM"/>
    </source>
</evidence>